<dbReference type="EMBL" id="BMIB01000006">
    <property type="protein sequence ID" value="GGH81132.1"/>
    <property type="molecule type" value="Genomic_DNA"/>
</dbReference>
<gene>
    <name evidence="2" type="ORF">GCM10011379_53050</name>
</gene>
<evidence type="ECO:0000313" key="2">
    <source>
        <dbReference type="EMBL" id="GGH81132.1"/>
    </source>
</evidence>
<dbReference type="InterPro" id="IPR050124">
    <property type="entry name" value="tRNA_CCA-adding_enzyme"/>
</dbReference>
<dbReference type="InterPro" id="IPR027417">
    <property type="entry name" value="P-loop_NTPase"/>
</dbReference>
<dbReference type="PANTHER" id="PTHR47545">
    <property type="entry name" value="MULTIFUNCTIONAL CCA PROTEIN"/>
    <property type="match status" value="1"/>
</dbReference>
<dbReference type="SUPFAM" id="SSF52540">
    <property type="entry name" value="P-loop containing nucleoside triphosphate hydrolases"/>
    <property type="match status" value="1"/>
</dbReference>
<evidence type="ECO:0000313" key="3">
    <source>
        <dbReference type="Proteomes" id="UP000627292"/>
    </source>
</evidence>
<name>A0A917J3W4_9BACT</name>
<dbReference type="AlphaFoldDB" id="A0A917J3W4"/>
<comment type="caution">
    <text evidence="2">The sequence shown here is derived from an EMBL/GenBank/DDBJ whole genome shotgun (WGS) entry which is preliminary data.</text>
</comment>
<keyword evidence="3" id="KW-1185">Reference proteome</keyword>
<accession>A0A917J3W4</accession>
<dbReference type="InterPro" id="IPR003607">
    <property type="entry name" value="HD/PDEase_dom"/>
</dbReference>
<sequence length="365" mass="41536">MISNNKQRSCLEETFSWVRDMHGVPQDAVHHAEGDVAVHTFMVLDCLTQLPAWQALPPQEQEILWASALLHDVEKRSTTVKEQDGSITAHGHARKGAITARQLLYRDIATPFDIRESIVALVRYHSMPLWLLEKPDPLKTLARVSMEVNTAWLAMLARADVLGRICGDAQDLLYRIDCFEEFCKEHDCWGKAMHFASAEAKWHFLTHEAAWPGYQPFDKPVAEVVMMSGLPGAGKDNYIKRHYKHWQVISLDAIREEMGISPVDKSGNGRVIQEAKERARALLRRKAGFVWNATNVTAQLRQQLTELFTTYKAHVTLVYVEVPYRYLHKQNTNREAVVPAAVIDKLVNKLEIPALWEAHAVIYAV</sequence>
<reference evidence="2" key="1">
    <citation type="journal article" date="2014" name="Int. J. Syst. Evol. Microbiol.">
        <title>Complete genome sequence of Corynebacterium casei LMG S-19264T (=DSM 44701T), isolated from a smear-ripened cheese.</title>
        <authorList>
            <consortium name="US DOE Joint Genome Institute (JGI-PGF)"/>
            <person name="Walter F."/>
            <person name="Albersmeier A."/>
            <person name="Kalinowski J."/>
            <person name="Ruckert C."/>
        </authorList>
    </citation>
    <scope>NUCLEOTIDE SEQUENCE</scope>
    <source>
        <strain evidence="2">CGMCC 1.15290</strain>
    </source>
</reference>
<evidence type="ECO:0008006" key="4">
    <source>
        <dbReference type="Google" id="ProtNLM"/>
    </source>
</evidence>
<dbReference type="Gene3D" id="3.40.50.300">
    <property type="entry name" value="P-loop containing nucleotide triphosphate hydrolases"/>
    <property type="match status" value="1"/>
</dbReference>
<dbReference type="SUPFAM" id="SSF109604">
    <property type="entry name" value="HD-domain/PDEase-like"/>
    <property type="match status" value="1"/>
</dbReference>
<proteinExistence type="predicted"/>
<dbReference type="Gene3D" id="1.10.3090.10">
    <property type="entry name" value="cca-adding enzyme, domain 2"/>
    <property type="match status" value="1"/>
</dbReference>
<reference evidence="2" key="2">
    <citation type="submission" date="2020-09" db="EMBL/GenBank/DDBJ databases">
        <authorList>
            <person name="Sun Q."/>
            <person name="Zhou Y."/>
        </authorList>
    </citation>
    <scope>NUCLEOTIDE SEQUENCE</scope>
    <source>
        <strain evidence="2">CGMCC 1.15290</strain>
    </source>
</reference>
<dbReference type="GO" id="GO:0000166">
    <property type="term" value="F:nucleotide binding"/>
    <property type="evidence" value="ECO:0007669"/>
    <property type="project" value="UniProtKB-KW"/>
</dbReference>
<organism evidence="2 3">
    <name type="scientific">Filimonas zeae</name>
    <dbReference type="NCBI Taxonomy" id="1737353"/>
    <lineage>
        <taxon>Bacteria</taxon>
        <taxon>Pseudomonadati</taxon>
        <taxon>Bacteroidota</taxon>
        <taxon>Chitinophagia</taxon>
        <taxon>Chitinophagales</taxon>
        <taxon>Chitinophagaceae</taxon>
        <taxon>Filimonas</taxon>
    </lineage>
</organism>
<dbReference type="PANTHER" id="PTHR47545:SF1">
    <property type="entry name" value="MULTIFUNCTIONAL CCA PROTEIN"/>
    <property type="match status" value="1"/>
</dbReference>
<dbReference type="Proteomes" id="UP000627292">
    <property type="component" value="Unassembled WGS sequence"/>
</dbReference>
<evidence type="ECO:0000256" key="1">
    <source>
        <dbReference type="ARBA" id="ARBA00022741"/>
    </source>
</evidence>
<keyword evidence="1" id="KW-0547">Nucleotide-binding</keyword>
<dbReference type="Pfam" id="PF13671">
    <property type="entry name" value="AAA_33"/>
    <property type="match status" value="1"/>
</dbReference>
<protein>
    <recommendedName>
        <fullName evidence="4">HDIG domain-containing protein</fullName>
    </recommendedName>
</protein>
<dbReference type="CDD" id="cd00077">
    <property type="entry name" value="HDc"/>
    <property type="match status" value="1"/>
</dbReference>